<keyword evidence="2" id="KW-1185">Reference proteome</keyword>
<proteinExistence type="predicted"/>
<evidence type="ECO:0000313" key="2">
    <source>
        <dbReference type="Proteomes" id="UP000191931"/>
    </source>
</evidence>
<dbReference type="AlphaFoldDB" id="A0A1W1H528"/>
<dbReference type="Proteomes" id="UP000191931">
    <property type="component" value="Unassembled WGS sequence"/>
</dbReference>
<accession>A0A1W1H528</accession>
<dbReference type="EMBL" id="FWEV01000007">
    <property type="protein sequence ID" value="SLM27554.1"/>
    <property type="molecule type" value="Genomic_DNA"/>
</dbReference>
<organism evidence="1 2">
    <name type="scientific">Desulfamplus magnetovallimortis</name>
    <dbReference type="NCBI Taxonomy" id="1246637"/>
    <lineage>
        <taxon>Bacteria</taxon>
        <taxon>Pseudomonadati</taxon>
        <taxon>Thermodesulfobacteriota</taxon>
        <taxon>Desulfobacteria</taxon>
        <taxon>Desulfobacterales</taxon>
        <taxon>Desulfobacteraceae</taxon>
        <taxon>Desulfamplus</taxon>
    </lineage>
</organism>
<sequence>MMSIFRWCPKYVDELFTNLDSAGLSQKDINTFMTLPIFPANPAILIHSRLQTLTQSPHKTNHGNVNGALCLVILPPGNALTPSFTKNDFVISNYSFLQFRGFPA</sequence>
<gene>
    <name evidence="1" type="ORF">MTBBW1_1040011</name>
</gene>
<evidence type="ECO:0000313" key="1">
    <source>
        <dbReference type="EMBL" id="SLM27554.1"/>
    </source>
</evidence>
<reference evidence="1 2" key="1">
    <citation type="submission" date="2017-03" db="EMBL/GenBank/DDBJ databases">
        <authorList>
            <person name="Afonso C.L."/>
            <person name="Miller P.J."/>
            <person name="Scott M.A."/>
            <person name="Spackman E."/>
            <person name="Goraichik I."/>
            <person name="Dimitrov K.M."/>
            <person name="Suarez D.L."/>
            <person name="Swayne D.E."/>
        </authorList>
    </citation>
    <scope>NUCLEOTIDE SEQUENCE [LARGE SCALE GENOMIC DNA]</scope>
    <source>
        <strain evidence="1">PRJEB14757</strain>
    </source>
</reference>
<protein>
    <submittedName>
        <fullName evidence="1">Uncharacterized protein</fullName>
    </submittedName>
</protein>
<name>A0A1W1H528_9BACT</name>